<dbReference type="EMBL" id="CP019125">
    <property type="protein sequence ID" value="APX91211.1"/>
    <property type="molecule type" value="Genomic_DNA"/>
</dbReference>
<organism evidence="1">
    <name type="scientific">Brevirhabdus pacifica</name>
    <dbReference type="NCBI Taxonomy" id="1267768"/>
    <lineage>
        <taxon>Bacteria</taxon>
        <taxon>Pseudomonadati</taxon>
        <taxon>Pseudomonadota</taxon>
        <taxon>Alphaproteobacteria</taxon>
        <taxon>Rhodobacterales</taxon>
        <taxon>Paracoccaceae</taxon>
        <taxon>Brevirhabdus</taxon>
    </lineage>
</organism>
<protein>
    <submittedName>
        <fullName evidence="1">Uncharacterized protein</fullName>
    </submittedName>
</protein>
<evidence type="ECO:0000313" key="1">
    <source>
        <dbReference type="EMBL" id="APX91211.1"/>
    </source>
</evidence>
<proteinExistence type="predicted"/>
<accession>A0A1P8QXY9</accession>
<reference evidence="1" key="1">
    <citation type="submission" date="2017-01" db="EMBL/GenBank/DDBJ databases">
        <title>Genomic analysis of Xuhuaishuia manganoxidans DY6-4.</title>
        <authorList>
            <person name="Wang X."/>
        </authorList>
    </citation>
    <scope>NUCLEOTIDE SEQUENCE</scope>
    <source>
        <strain evidence="1">DY6-4</strain>
        <plasmid evidence="1">unnamed</plasmid>
    </source>
</reference>
<gene>
    <name evidence="1" type="ORF">BV394_15010</name>
</gene>
<name>A0A1P8QXY9_9RHOB</name>
<sequence length="98" mass="11064">MAKDRSEVDRELADLPPELRWREWMRWAKRGRAFLREDGTGWKVILLSGESPRHAAAFRTLGLNPRAAARLAEALALAEARGNEACSLRRLSGHTDAR</sequence>
<dbReference type="AlphaFoldDB" id="A0A1P8QXY9"/>
<keyword evidence="1" id="KW-0614">Plasmid</keyword>
<geneLocation type="plasmid" evidence="1">
    <name>unnamed</name>
</geneLocation>